<evidence type="ECO:0000313" key="3">
    <source>
        <dbReference type="Proteomes" id="UP000233535"/>
    </source>
</evidence>
<sequence length="354" mass="39976">MKNISKYKFALCGMGLIASFLLTSCDDWTDNESLDINQPGIEDENPALYADYLESLRTYKESNHKTIFVSFDNKEKQPFNRAQHINVIPDSTDIVSILYPNNLVDREIEEISETRENKGTKFVFTLSFDAIKQSYTLLKDAENKAKEDGIEITSPLPTFINYMVDSLHNSFSLVNKYNYDGVCFAYEGKSILHMTEIEKTEYKSYHNAFIGILKDWSSRNEDKMVLFQGKPQNLLDKSFLPDCKYIIIPCATAGNASKLSYNIYSAAVAGVPTDRFIVAVGTISLDPADMKTGFWADGETHSITGTSVWVAAEHEGFSVVGMGIYNVSNDFFSPERIYHYTRMAIDNINPSLKN</sequence>
<evidence type="ECO:0000256" key="1">
    <source>
        <dbReference type="SAM" id="SignalP"/>
    </source>
</evidence>
<feature type="signal peptide" evidence="1">
    <location>
        <begin position="1"/>
        <end position="24"/>
    </location>
</feature>
<accession>A0A2N3HXI1</accession>
<dbReference type="OrthoDB" id="997126at2"/>
<reference evidence="2 3" key="1">
    <citation type="journal article" date="2017" name="Front. Microbiol.">
        <title>Labilibaculum manganireducens gen. nov., sp. nov. and Labilibaculum filiforme sp. nov., Novel Bacteroidetes Isolated from Subsurface Sediments of the Baltic Sea.</title>
        <authorList>
            <person name="Vandieken V."/>
            <person name="Marshall I.P."/>
            <person name="Niemann H."/>
            <person name="Engelen B."/>
            <person name="Cypionka H."/>
        </authorList>
    </citation>
    <scope>NUCLEOTIDE SEQUENCE [LARGE SCALE GENOMIC DNA]</scope>
    <source>
        <strain evidence="2 3">59.16B</strain>
    </source>
</reference>
<keyword evidence="1" id="KW-0732">Signal</keyword>
<name>A0A2N3HXI1_9BACT</name>
<evidence type="ECO:0008006" key="4">
    <source>
        <dbReference type="Google" id="ProtNLM"/>
    </source>
</evidence>
<dbReference type="AlphaFoldDB" id="A0A2N3HXI1"/>
<proteinExistence type="predicted"/>
<evidence type="ECO:0000313" key="2">
    <source>
        <dbReference type="EMBL" id="PKQ62770.1"/>
    </source>
</evidence>
<dbReference type="Proteomes" id="UP000233535">
    <property type="component" value="Unassembled WGS sequence"/>
</dbReference>
<dbReference type="Pfam" id="PF16141">
    <property type="entry name" value="GH18_BT1044-like"/>
    <property type="match status" value="1"/>
</dbReference>
<dbReference type="PROSITE" id="PS51257">
    <property type="entry name" value="PROKAR_LIPOPROTEIN"/>
    <property type="match status" value="1"/>
</dbReference>
<dbReference type="EMBL" id="MVDD01000007">
    <property type="protein sequence ID" value="PKQ62770.1"/>
    <property type="molecule type" value="Genomic_DNA"/>
</dbReference>
<keyword evidence="3" id="KW-1185">Reference proteome</keyword>
<feature type="chain" id="PRO_5014613047" description="Glycoside hydrolase family 18" evidence="1">
    <location>
        <begin position="25"/>
        <end position="354"/>
    </location>
</feature>
<comment type="caution">
    <text evidence="2">The sequence shown here is derived from an EMBL/GenBank/DDBJ whole genome shotgun (WGS) entry which is preliminary data.</text>
</comment>
<gene>
    <name evidence="2" type="ORF">BZG02_11240</name>
</gene>
<organism evidence="2 3">
    <name type="scientific">Labilibaculum filiforme</name>
    <dbReference type="NCBI Taxonomy" id="1940526"/>
    <lineage>
        <taxon>Bacteria</taxon>
        <taxon>Pseudomonadati</taxon>
        <taxon>Bacteroidota</taxon>
        <taxon>Bacteroidia</taxon>
        <taxon>Marinilabiliales</taxon>
        <taxon>Marinifilaceae</taxon>
        <taxon>Labilibaculum</taxon>
    </lineage>
</organism>
<dbReference type="InterPro" id="IPR032320">
    <property type="entry name" value="GH18_BT1044-like"/>
</dbReference>
<dbReference type="RefSeq" id="WP_101261537.1">
    <property type="nucleotide sequence ID" value="NZ_MVDD01000007.1"/>
</dbReference>
<protein>
    <recommendedName>
        <fullName evidence="4">Glycoside hydrolase family 18</fullName>
    </recommendedName>
</protein>